<organism evidence="2 3">
    <name type="scientific">Aciditerrimonas ferrireducens</name>
    <dbReference type="NCBI Taxonomy" id="667306"/>
    <lineage>
        <taxon>Bacteria</taxon>
        <taxon>Bacillati</taxon>
        <taxon>Actinomycetota</taxon>
        <taxon>Acidimicrobiia</taxon>
        <taxon>Acidimicrobiales</taxon>
        <taxon>Acidimicrobiaceae</taxon>
        <taxon>Aciditerrimonas</taxon>
    </lineage>
</organism>
<proteinExistence type="predicted"/>
<evidence type="ECO:0000313" key="2">
    <source>
        <dbReference type="EMBL" id="MFC0083108.1"/>
    </source>
</evidence>
<feature type="non-terminal residue" evidence="2">
    <location>
        <position position="206"/>
    </location>
</feature>
<dbReference type="EMBL" id="JBHLYQ010000261">
    <property type="protein sequence ID" value="MFC0083108.1"/>
    <property type="molecule type" value="Genomic_DNA"/>
</dbReference>
<protein>
    <submittedName>
        <fullName evidence="2">Uncharacterized protein</fullName>
    </submittedName>
</protein>
<keyword evidence="3" id="KW-1185">Reference proteome</keyword>
<accession>A0ABV6C612</accession>
<reference evidence="2 3" key="1">
    <citation type="submission" date="2024-09" db="EMBL/GenBank/DDBJ databases">
        <authorList>
            <person name="Sun Q."/>
            <person name="Mori K."/>
        </authorList>
    </citation>
    <scope>NUCLEOTIDE SEQUENCE [LARGE SCALE GENOMIC DNA]</scope>
    <source>
        <strain evidence="2 3">JCM 15389</strain>
    </source>
</reference>
<gene>
    <name evidence="2" type="ORF">ACFFRE_13315</name>
</gene>
<dbReference type="Proteomes" id="UP001589788">
    <property type="component" value="Unassembled WGS sequence"/>
</dbReference>
<evidence type="ECO:0000313" key="3">
    <source>
        <dbReference type="Proteomes" id="UP001589788"/>
    </source>
</evidence>
<name>A0ABV6C612_9ACTN</name>
<feature type="compositionally biased region" description="Low complexity" evidence="1">
    <location>
        <begin position="193"/>
        <end position="206"/>
    </location>
</feature>
<comment type="caution">
    <text evidence="2">The sequence shown here is derived from an EMBL/GenBank/DDBJ whole genome shotgun (WGS) entry which is preliminary data.</text>
</comment>
<evidence type="ECO:0000256" key="1">
    <source>
        <dbReference type="SAM" id="MobiDB-lite"/>
    </source>
</evidence>
<sequence>MADRDKERGSAGDRGAAPGLGDLVAQARRSALALVALPEAGVEALRALGQLPPRLDRLIELLEATNGAVRAAALGAEAAASGLASTAEILRRVSGLVETALPPLTGGAGALAEVSRRLSETAGDLAADLPRVVRRLDEVSPELAGLATALDGRLENLDKAVAQLGSVVSGAVAAIPGLRRSLRGLTEPGADQAARPSSAAGAGPAI</sequence>
<feature type="region of interest" description="Disordered" evidence="1">
    <location>
        <begin position="187"/>
        <end position="206"/>
    </location>
</feature>